<organism evidence="2 3">
    <name type="scientific">Blastomonas natatoria</name>
    <dbReference type="NCBI Taxonomy" id="34015"/>
    <lineage>
        <taxon>Bacteria</taxon>
        <taxon>Pseudomonadati</taxon>
        <taxon>Pseudomonadota</taxon>
        <taxon>Alphaproteobacteria</taxon>
        <taxon>Sphingomonadales</taxon>
        <taxon>Sphingomonadaceae</taxon>
        <taxon>Blastomonas</taxon>
    </lineage>
</organism>
<dbReference type="OrthoDB" id="7874543at2"/>
<feature type="chain" id="PRO_5015938957" evidence="1">
    <location>
        <begin position="25"/>
        <end position="250"/>
    </location>
</feature>
<keyword evidence="3" id="KW-1185">Reference proteome</keyword>
<dbReference type="RefSeq" id="WP_110298878.1">
    <property type="nucleotide sequence ID" value="NZ_QJJM01000007.1"/>
</dbReference>
<dbReference type="Proteomes" id="UP000248014">
    <property type="component" value="Unassembled WGS sequence"/>
</dbReference>
<gene>
    <name evidence="2" type="ORF">C7451_107100</name>
</gene>
<evidence type="ECO:0000256" key="1">
    <source>
        <dbReference type="SAM" id="SignalP"/>
    </source>
</evidence>
<keyword evidence="1" id="KW-0732">Signal</keyword>
<reference evidence="2 3" key="1">
    <citation type="submission" date="2018-05" db="EMBL/GenBank/DDBJ databases">
        <title>Genomic Encyclopedia of Type Strains, Phase IV (KMG-IV): sequencing the most valuable type-strain genomes for metagenomic binning, comparative biology and taxonomic classification.</title>
        <authorList>
            <person name="Goeker M."/>
        </authorList>
    </citation>
    <scope>NUCLEOTIDE SEQUENCE [LARGE SCALE GENOMIC DNA]</scope>
    <source>
        <strain evidence="2 3">DSM 3183</strain>
    </source>
</reference>
<proteinExistence type="predicted"/>
<feature type="signal peptide" evidence="1">
    <location>
        <begin position="1"/>
        <end position="24"/>
    </location>
</feature>
<sequence length="250" mass="26912">MSVRTGTIWYRRLAFAGLSLAALATPDFAISQNPPQVRNAPDLAGEIATYREQRAKDPEGCCTYSAPVFGREVRFQVFGTFEPAFEAKNERQMIVEFVPEGETVENWTRMITFSTFRGAGAAPVSTADMQQRFFNVSAGCEVANFSRVIASGRLADGTEYNLSSNGCGSTAAGGYPGARSGRGEQFLALLLRDPANVAVLQYAERGEGFSAGQEPVTDAMVPAVMSRFRSIAICRDKAVSDNCSIAFAAP</sequence>
<comment type="caution">
    <text evidence="2">The sequence shown here is derived from an EMBL/GenBank/DDBJ whole genome shotgun (WGS) entry which is preliminary data.</text>
</comment>
<evidence type="ECO:0000313" key="2">
    <source>
        <dbReference type="EMBL" id="PXW75131.1"/>
    </source>
</evidence>
<protein>
    <submittedName>
        <fullName evidence="2">Uncharacterized protein</fullName>
    </submittedName>
</protein>
<accession>A0A2V3V2I6</accession>
<evidence type="ECO:0000313" key="3">
    <source>
        <dbReference type="Proteomes" id="UP000248014"/>
    </source>
</evidence>
<dbReference type="AlphaFoldDB" id="A0A2V3V2I6"/>
<dbReference type="EMBL" id="QJJM01000007">
    <property type="protein sequence ID" value="PXW75131.1"/>
    <property type="molecule type" value="Genomic_DNA"/>
</dbReference>
<name>A0A2V3V2I6_9SPHN</name>